<evidence type="ECO:0000313" key="2">
    <source>
        <dbReference type="WBParaSite" id="PSU_v2.g9958.t1"/>
    </source>
</evidence>
<protein>
    <submittedName>
        <fullName evidence="2">Uncharacterized protein</fullName>
    </submittedName>
</protein>
<evidence type="ECO:0000313" key="1">
    <source>
        <dbReference type="Proteomes" id="UP000887577"/>
    </source>
</evidence>
<reference evidence="2" key="1">
    <citation type="submission" date="2022-11" db="UniProtKB">
        <authorList>
            <consortium name="WormBaseParasite"/>
        </authorList>
    </citation>
    <scope>IDENTIFICATION</scope>
</reference>
<sequence length="135" mass="15334">MSSSYVIATNLIDTCVYDINSSQIATLPSKSNAMRNRFGQKIGNSRNFFKGIRELYYPAHVSSVVIPYTEIDNPESKVSIIRNGSAFGYENVTLITFETATLIRALSVVKLEPEKNDVCIFIFHLLERFVQRLYI</sequence>
<dbReference type="Proteomes" id="UP000887577">
    <property type="component" value="Unplaced"/>
</dbReference>
<keyword evidence="1" id="KW-1185">Reference proteome</keyword>
<accession>A0A914ZCA5</accession>
<dbReference type="WBParaSite" id="PSU_v2.g9958.t1">
    <property type="protein sequence ID" value="PSU_v2.g9958.t1"/>
    <property type="gene ID" value="PSU_v2.g9958"/>
</dbReference>
<dbReference type="AlphaFoldDB" id="A0A914ZCA5"/>
<proteinExistence type="predicted"/>
<name>A0A914ZCA5_9BILA</name>
<organism evidence="1 2">
    <name type="scientific">Panagrolaimus superbus</name>
    <dbReference type="NCBI Taxonomy" id="310955"/>
    <lineage>
        <taxon>Eukaryota</taxon>
        <taxon>Metazoa</taxon>
        <taxon>Ecdysozoa</taxon>
        <taxon>Nematoda</taxon>
        <taxon>Chromadorea</taxon>
        <taxon>Rhabditida</taxon>
        <taxon>Tylenchina</taxon>
        <taxon>Panagrolaimomorpha</taxon>
        <taxon>Panagrolaimoidea</taxon>
        <taxon>Panagrolaimidae</taxon>
        <taxon>Panagrolaimus</taxon>
    </lineage>
</organism>